<sequence>MRWRWPALLLAGCAATGSLLVGCSSLSYSTIDTVRLAWRGSAKLAPTAEQVQAKPYFQLQAITARGNAILILGNVVGSRQYWYGADGVALVLEHGRVVQTMGLPQNLDRSRIDHGDDPFARGLQKLTAPTAYERTDDWSPGYRYGVPVHAELKLSGENRVDILGVSRHVVLVTEAVSTSASRNRANNRYWVDPSDGFIWVSEQEVMPGVGIKLVQLRPYRGDEP</sequence>
<dbReference type="Gene3D" id="2.40.360.10">
    <property type="entry name" value="YmcC-like"/>
    <property type="match status" value="1"/>
</dbReference>
<protein>
    <submittedName>
        <fullName evidence="1">YjbF family lipoprotein</fullName>
    </submittedName>
</protein>
<organism evidence="1 2">
    <name type="scientific">Dyella kyungheensis</name>
    <dbReference type="NCBI Taxonomy" id="1242174"/>
    <lineage>
        <taxon>Bacteria</taxon>
        <taxon>Pseudomonadati</taxon>
        <taxon>Pseudomonadota</taxon>
        <taxon>Gammaproteobacteria</taxon>
        <taxon>Lysobacterales</taxon>
        <taxon>Rhodanobacteraceae</taxon>
        <taxon>Dyella</taxon>
    </lineage>
</organism>
<dbReference type="EMBL" id="JADIKC010000007">
    <property type="protein sequence ID" value="MBM7122812.1"/>
    <property type="molecule type" value="Genomic_DNA"/>
</dbReference>
<dbReference type="RefSeq" id="WP_204637237.1">
    <property type="nucleotide sequence ID" value="NZ_JADIKC010000007.1"/>
</dbReference>
<proteinExistence type="predicted"/>
<comment type="caution">
    <text evidence="1">The sequence shown here is derived from an EMBL/GenBank/DDBJ whole genome shotgun (WGS) entry which is preliminary data.</text>
</comment>
<dbReference type="InterPro" id="IPR023373">
    <property type="entry name" value="YmcC_sf"/>
</dbReference>
<reference evidence="1 2" key="1">
    <citation type="submission" date="2020-10" db="EMBL/GenBank/DDBJ databases">
        <title>Phylogeny of dyella-like bacteria.</title>
        <authorList>
            <person name="Fu J."/>
        </authorList>
    </citation>
    <scope>NUCLEOTIDE SEQUENCE [LARGE SCALE GENOMIC DNA]</scope>
    <source>
        <strain evidence="1 2">THG-B117</strain>
    </source>
</reference>
<gene>
    <name evidence="1" type="ORF">ISP20_16720</name>
</gene>
<keyword evidence="1" id="KW-0449">Lipoprotein</keyword>
<dbReference type="SUPFAM" id="SSF159270">
    <property type="entry name" value="YmcC-like"/>
    <property type="match status" value="1"/>
</dbReference>
<dbReference type="PROSITE" id="PS51257">
    <property type="entry name" value="PROKAR_LIPOPROTEIN"/>
    <property type="match status" value="1"/>
</dbReference>
<dbReference type="Proteomes" id="UP001430065">
    <property type="component" value="Unassembled WGS sequence"/>
</dbReference>
<accession>A0ABS2JUW8</accession>
<dbReference type="Pfam" id="PF11102">
    <property type="entry name" value="YjbF"/>
    <property type="match status" value="1"/>
</dbReference>
<dbReference type="InterPro" id="IPR021308">
    <property type="entry name" value="GfcB"/>
</dbReference>
<evidence type="ECO:0000313" key="1">
    <source>
        <dbReference type="EMBL" id="MBM7122812.1"/>
    </source>
</evidence>
<keyword evidence="2" id="KW-1185">Reference proteome</keyword>
<name>A0ABS2JUW8_9GAMM</name>
<evidence type="ECO:0000313" key="2">
    <source>
        <dbReference type="Proteomes" id="UP001430065"/>
    </source>
</evidence>